<proteinExistence type="predicted"/>
<gene>
    <name evidence="1" type="ORF">GCM10008959_31130</name>
</gene>
<protein>
    <submittedName>
        <fullName evidence="1">Uncharacterized protein</fullName>
    </submittedName>
</protein>
<organism evidence="1 2">
    <name type="scientific">Deinococcus seoulensis</name>
    <dbReference type="NCBI Taxonomy" id="1837379"/>
    <lineage>
        <taxon>Bacteria</taxon>
        <taxon>Thermotogati</taxon>
        <taxon>Deinococcota</taxon>
        <taxon>Deinococci</taxon>
        <taxon>Deinococcales</taxon>
        <taxon>Deinococcaceae</taxon>
        <taxon>Deinococcus</taxon>
    </lineage>
</organism>
<dbReference type="RefSeq" id="WP_189065912.1">
    <property type="nucleotide sequence ID" value="NZ_BMQM01000024.1"/>
</dbReference>
<dbReference type="EMBL" id="BMQM01000024">
    <property type="protein sequence ID" value="GGR66668.1"/>
    <property type="molecule type" value="Genomic_DNA"/>
</dbReference>
<name>A0ABQ2RYL2_9DEIO</name>
<evidence type="ECO:0000313" key="1">
    <source>
        <dbReference type="EMBL" id="GGR66668.1"/>
    </source>
</evidence>
<sequence length="411" mass="43972">MLPADLLSRASDLVRRAPPLWPGFTPATIPLVIFDGQRSWLRGPRPADTGWTPAPAPGGGFDWSWPGRHPALGANTAVILPGGVVAAGVLLPSLGAVDAPTLASVLVHEAFHVYQQATPSVAWEAAELAALTYPAGDPDVLHARAEETAALALALTQRDCHTDWHAAARDALTWRALRHARLADHHRQFETRMETREGLARHVETRFLNVPPTLNAGQAATQTARAWTYDSGAALAHLLDRTGTPWQAAALTGTPLHALLDERTGNARITPATTPSLLAAAQDAAQGHARHLQVLDDSFHAQDGHHLTVTATSGLHVTGFDPMNLHALNGDRVLHTRLLTVRGSGAHLHLHGAAALAQGHDLLSTARLEVRGLPEPDTTGGLWQVRNDRVDITLPVDRVTRTPGGWHCTLD</sequence>
<evidence type="ECO:0000313" key="2">
    <source>
        <dbReference type="Proteomes" id="UP000634308"/>
    </source>
</evidence>
<comment type="caution">
    <text evidence="1">The sequence shown here is derived from an EMBL/GenBank/DDBJ whole genome shotgun (WGS) entry which is preliminary data.</text>
</comment>
<dbReference type="Proteomes" id="UP000634308">
    <property type="component" value="Unassembled WGS sequence"/>
</dbReference>
<accession>A0ABQ2RYL2</accession>
<reference evidence="2" key="1">
    <citation type="journal article" date="2019" name="Int. J. Syst. Evol. Microbiol.">
        <title>The Global Catalogue of Microorganisms (GCM) 10K type strain sequencing project: providing services to taxonomists for standard genome sequencing and annotation.</title>
        <authorList>
            <consortium name="The Broad Institute Genomics Platform"/>
            <consortium name="The Broad Institute Genome Sequencing Center for Infectious Disease"/>
            <person name="Wu L."/>
            <person name="Ma J."/>
        </authorList>
    </citation>
    <scope>NUCLEOTIDE SEQUENCE [LARGE SCALE GENOMIC DNA]</scope>
    <source>
        <strain evidence="2">JCM 31404</strain>
    </source>
</reference>
<keyword evidence="2" id="KW-1185">Reference proteome</keyword>